<dbReference type="eggNOG" id="ENOG502RXNU">
    <property type="taxonomic scope" value="Eukaryota"/>
</dbReference>
<dbReference type="PANTHER" id="PTHR36696:SF1">
    <property type="entry name" value="EF-HAND DOMAIN-CONTAINING PROTEIN"/>
    <property type="match status" value="1"/>
</dbReference>
<keyword evidence="3" id="KW-1185">Reference proteome</keyword>
<feature type="compositionally biased region" description="Basic and acidic residues" evidence="1">
    <location>
        <begin position="47"/>
        <end position="64"/>
    </location>
</feature>
<name>D6WXC6_TRICA</name>
<accession>D6WXC6</accession>
<dbReference type="STRING" id="7070.D6WXC6"/>
<dbReference type="AlphaFoldDB" id="D6WXC6"/>
<dbReference type="PhylomeDB" id="D6WXC6"/>
<dbReference type="OMA" id="KYMPPKP"/>
<reference evidence="2 3" key="1">
    <citation type="journal article" date="2008" name="Nature">
        <title>The genome of the model beetle and pest Tribolium castaneum.</title>
        <authorList>
            <consortium name="Tribolium Genome Sequencing Consortium"/>
            <person name="Richards S."/>
            <person name="Gibbs R.A."/>
            <person name="Weinstock G.M."/>
            <person name="Brown S.J."/>
            <person name="Denell R."/>
            <person name="Beeman R.W."/>
            <person name="Gibbs R."/>
            <person name="Beeman R.W."/>
            <person name="Brown S.J."/>
            <person name="Bucher G."/>
            <person name="Friedrich M."/>
            <person name="Grimmelikhuijzen C.J."/>
            <person name="Klingler M."/>
            <person name="Lorenzen M."/>
            <person name="Richards S."/>
            <person name="Roth S."/>
            <person name="Schroder R."/>
            <person name="Tautz D."/>
            <person name="Zdobnov E.M."/>
            <person name="Muzny D."/>
            <person name="Gibbs R.A."/>
            <person name="Weinstock G.M."/>
            <person name="Attaway T."/>
            <person name="Bell S."/>
            <person name="Buhay C.J."/>
            <person name="Chandrabose M.N."/>
            <person name="Chavez D."/>
            <person name="Clerk-Blankenburg K.P."/>
            <person name="Cree A."/>
            <person name="Dao M."/>
            <person name="Davis C."/>
            <person name="Chacko J."/>
            <person name="Dinh H."/>
            <person name="Dugan-Rocha S."/>
            <person name="Fowler G."/>
            <person name="Garner T.T."/>
            <person name="Garnes J."/>
            <person name="Gnirke A."/>
            <person name="Hawes A."/>
            <person name="Hernandez J."/>
            <person name="Hines S."/>
            <person name="Holder M."/>
            <person name="Hume J."/>
            <person name="Jhangiani S.N."/>
            <person name="Joshi V."/>
            <person name="Khan Z.M."/>
            <person name="Jackson L."/>
            <person name="Kovar C."/>
            <person name="Kowis A."/>
            <person name="Lee S."/>
            <person name="Lewis L.R."/>
            <person name="Margolis J."/>
            <person name="Morgan M."/>
            <person name="Nazareth L.V."/>
            <person name="Nguyen N."/>
            <person name="Okwuonu G."/>
            <person name="Parker D."/>
            <person name="Richards S."/>
            <person name="Ruiz S.J."/>
            <person name="Santibanez J."/>
            <person name="Savard J."/>
            <person name="Scherer S.E."/>
            <person name="Schneider B."/>
            <person name="Sodergren E."/>
            <person name="Tautz D."/>
            <person name="Vattahil S."/>
            <person name="Villasana D."/>
            <person name="White C.S."/>
            <person name="Wright R."/>
            <person name="Park Y."/>
            <person name="Beeman R.W."/>
            <person name="Lord J."/>
            <person name="Oppert B."/>
            <person name="Lorenzen M."/>
            <person name="Brown S."/>
            <person name="Wang L."/>
            <person name="Savard J."/>
            <person name="Tautz D."/>
            <person name="Richards S."/>
            <person name="Weinstock G."/>
            <person name="Gibbs R.A."/>
            <person name="Liu Y."/>
            <person name="Worley K."/>
            <person name="Weinstock G."/>
            <person name="Elsik C.G."/>
            <person name="Reese J.T."/>
            <person name="Elhaik E."/>
            <person name="Landan G."/>
            <person name="Graur D."/>
            <person name="Arensburger P."/>
            <person name="Atkinson P."/>
            <person name="Beeman R.W."/>
            <person name="Beidler J."/>
            <person name="Brown S.J."/>
            <person name="Demuth J.P."/>
            <person name="Drury D.W."/>
            <person name="Du Y.Z."/>
            <person name="Fujiwara H."/>
            <person name="Lorenzen M."/>
            <person name="Maselli V."/>
            <person name="Osanai M."/>
            <person name="Park Y."/>
            <person name="Robertson H.M."/>
            <person name="Tu Z."/>
            <person name="Wang J.J."/>
            <person name="Wang S."/>
            <person name="Richards S."/>
            <person name="Song H."/>
            <person name="Zhang L."/>
            <person name="Sodergren E."/>
            <person name="Werner D."/>
            <person name="Stanke M."/>
            <person name="Morgenstern B."/>
            <person name="Solovyev V."/>
            <person name="Kosarev P."/>
            <person name="Brown G."/>
            <person name="Chen H.C."/>
            <person name="Ermolaeva O."/>
            <person name="Hlavina W."/>
            <person name="Kapustin Y."/>
            <person name="Kiryutin B."/>
            <person name="Kitts P."/>
            <person name="Maglott D."/>
            <person name="Pruitt K."/>
            <person name="Sapojnikov V."/>
            <person name="Souvorov A."/>
            <person name="Mackey A.J."/>
            <person name="Waterhouse R.M."/>
            <person name="Wyder S."/>
            <person name="Zdobnov E.M."/>
            <person name="Zdobnov E.M."/>
            <person name="Wyder S."/>
            <person name="Kriventseva E.V."/>
            <person name="Kadowaki T."/>
            <person name="Bork P."/>
            <person name="Aranda M."/>
            <person name="Bao R."/>
            <person name="Beermann A."/>
            <person name="Berns N."/>
            <person name="Bolognesi R."/>
            <person name="Bonneton F."/>
            <person name="Bopp D."/>
            <person name="Brown S.J."/>
            <person name="Bucher G."/>
            <person name="Butts T."/>
            <person name="Chaumot A."/>
            <person name="Denell R.E."/>
            <person name="Ferrier D.E."/>
            <person name="Friedrich M."/>
            <person name="Gordon C.M."/>
            <person name="Jindra M."/>
            <person name="Klingler M."/>
            <person name="Lan Q."/>
            <person name="Lattorff H.M."/>
            <person name="Laudet V."/>
            <person name="von Levetsow C."/>
            <person name="Liu Z."/>
            <person name="Lutz R."/>
            <person name="Lynch J.A."/>
            <person name="da Fonseca R.N."/>
            <person name="Posnien N."/>
            <person name="Reuter R."/>
            <person name="Roth S."/>
            <person name="Savard J."/>
            <person name="Schinko J.B."/>
            <person name="Schmitt C."/>
            <person name="Schoppmeier M."/>
            <person name="Schroder R."/>
            <person name="Shippy T.D."/>
            <person name="Simonnet F."/>
            <person name="Marques-Souza H."/>
            <person name="Tautz D."/>
            <person name="Tomoyasu Y."/>
            <person name="Trauner J."/>
            <person name="Van der Zee M."/>
            <person name="Vervoort M."/>
            <person name="Wittkopp N."/>
            <person name="Wimmer E.A."/>
            <person name="Yang X."/>
            <person name="Jones A.K."/>
            <person name="Sattelle D.B."/>
            <person name="Ebert P.R."/>
            <person name="Nelson D."/>
            <person name="Scott J.G."/>
            <person name="Beeman R.W."/>
            <person name="Muthukrishnan S."/>
            <person name="Kramer K.J."/>
            <person name="Arakane Y."/>
            <person name="Beeman R.W."/>
            <person name="Zhu Q."/>
            <person name="Hogenkamp D."/>
            <person name="Dixit R."/>
            <person name="Oppert B."/>
            <person name="Jiang H."/>
            <person name="Zou Z."/>
            <person name="Marshall J."/>
            <person name="Elpidina E."/>
            <person name="Vinokurov K."/>
            <person name="Oppert C."/>
            <person name="Zou Z."/>
            <person name="Evans J."/>
            <person name="Lu Z."/>
            <person name="Zhao P."/>
            <person name="Sumathipala N."/>
            <person name="Altincicek B."/>
            <person name="Vilcinskas A."/>
            <person name="Williams M."/>
            <person name="Hultmark D."/>
            <person name="Hetru C."/>
            <person name="Jiang H."/>
            <person name="Grimmelikhuijzen C.J."/>
            <person name="Hauser F."/>
            <person name="Cazzamali G."/>
            <person name="Williamson M."/>
            <person name="Park Y."/>
            <person name="Li B."/>
            <person name="Tanaka Y."/>
            <person name="Predel R."/>
            <person name="Neupert S."/>
            <person name="Schachtner J."/>
            <person name="Verleyen P."/>
            <person name="Raible F."/>
            <person name="Bork P."/>
            <person name="Friedrich M."/>
            <person name="Walden K.K."/>
            <person name="Robertson H.M."/>
            <person name="Angeli S."/>
            <person name="Foret S."/>
            <person name="Bucher G."/>
            <person name="Schuetz S."/>
            <person name="Maleszka R."/>
            <person name="Wimmer E.A."/>
            <person name="Beeman R.W."/>
            <person name="Lorenzen M."/>
            <person name="Tomoyasu Y."/>
            <person name="Miller S.C."/>
            <person name="Grossmann D."/>
            <person name="Bucher G."/>
        </authorList>
    </citation>
    <scope>NUCLEOTIDE SEQUENCE [LARGE SCALE GENOMIC DNA]</scope>
    <source>
        <strain evidence="2 3">Georgia GA2</strain>
    </source>
</reference>
<reference evidence="2 3" key="2">
    <citation type="journal article" date="2010" name="Nucleic Acids Res.">
        <title>BeetleBase in 2010: revisions to provide comprehensive genomic information for Tribolium castaneum.</title>
        <authorList>
            <person name="Kim H.S."/>
            <person name="Murphy T."/>
            <person name="Xia J."/>
            <person name="Caragea D."/>
            <person name="Park Y."/>
            <person name="Beeman R.W."/>
            <person name="Lorenzen M.D."/>
            <person name="Butcher S."/>
            <person name="Manak J.R."/>
            <person name="Brown S.J."/>
        </authorList>
    </citation>
    <scope>GENOME REANNOTATION</scope>
    <source>
        <strain evidence="2 3">Georgia GA2</strain>
    </source>
</reference>
<dbReference type="PANTHER" id="PTHR36696">
    <property type="entry name" value="AGAP012002-PA"/>
    <property type="match status" value="1"/>
</dbReference>
<feature type="compositionally biased region" description="Polar residues" evidence="1">
    <location>
        <begin position="93"/>
        <end position="104"/>
    </location>
</feature>
<dbReference type="Proteomes" id="UP000007266">
    <property type="component" value="Linkage group 8"/>
</dbReference>
<dbReference type="EMBL" id="KQ971361">
    <property type="protein sequence ID" value="EFA08824.1"/>
    <property type="molecule type" value="Genomic_DNA"/>
</dbReference>
<protein>
    <recommendedName>
        <fullName evidence="4">EF-hand domain-containing protein</fullName>
    </recommendedName>
</protein>
<evidence type="ECO:0000313" key="3">
    <source>
        <dbReference type="Proteomes" id="UP000007266"/>
    </source>
</evidence>
<sequence length="382" mass="43643">MARELFLARTADYTHTAPKSPTHLLTHPNASRSSTPSSVKALKKKNKEVEEPPIKEKQEEKKSDDEEEAEDEFIKRRGKKRRKKREGSGAPAFQTSVDPETQVATIGPDSHNPSARPSLVPATPEETLEVPESGKRSARPSKCWDIDSFLDVEILKQLRRELDEEVIDNEFNQKRRTALQEALKTIPKDKINCEALIKVQNELKLPPVNTELWLSLPRVFSRSSARFELPLDSRTLETMTPLQYIQNNVSITSPRKLLYNCIFNKFKIDELEATSERKIRGKDIQSALNLMMGKAMTQKQATYIRDLIGWRDDDVMDFKTFCGLCALCERLLAPEYCAQLPDRKSDPCHEIETADFEALTRKLHGKKVDKNLVEILQGIKTR</sequence>
<feature type="compositionally biased region" description="Basic residues" evidence="1">
    <location>
        <begin position="76"/>
        <end position="85"/>
    </location>
</feature>
<gene>
    <name evidence="2" type="primary">AUGUSTUS-3.0.2_06521</name>
    <name evidence="2" type="ORF">TcasGA2_TC006521</name>
</gene>
<evidence type="ECO:0008006" key="4">
    <source>
        <dbReference type="Google" id="ProtNLM"/>
    </source>
</evidence>
<evidence type="ECO:0000313" key="2">
    <source>
        <dbReference type="EMBL" id="EFA08824.1"/>
    </source>
</evidence>
<proteinExistence type="predicted"/>
<evidence type="ECO:0000256" key="1">
    <source>
        <dbReference type="SAM" id="MobiDB-lite"/>
    </source>
</evidence>
<feature type="region of interest" description="Disordered" evidence="1">
    <location>
        <begin position="1"/>
        <end position="139"/>
    </location>
</feature>
<dbReference type="InParanoid" id="D6WXC6"/>
<feature type="compositionally biased region" description="Polar residues" evidence="1">
    <location>
        <begin position="28"/>
        <end position="38"/>
    </location>
</feature>
<organism evidence="2 3">
    <name type="scientific">Tribolium castaneum</name>
    <name type="common">Red flour beetle</name>
    <dbReference type="NCBI Taxonomy" id="7070"/>
    <lineage>
        <taxon>Eukaryota</taxon>
        <taxon>Metazoa</taxon>
        <taxon>Ecdysozoa</taxon>
        <taxon>Arthropoda</taxon>
        <taxon>Hexapoda</taxon>
        <taxon>Insecta</taxon>
        <taxon>Pterygota</taxon>
        <taxon>Neoptera</taxon>
        <taxon>Endopterygota</taxon>
        <taxon>Coleoptera</taxon>
        <taxon>Polyphaga</taxon>
        <taxon>Cucujiformia</taxon>
        <taxon>Tenebrionidae</taxon>
        <taxon>Tenebrionidae incertae sedis</taxon>
        <taxon>Tribolium</taxon>
    </lineage>
</organism>
<dbReference type="HOGENOM" id="CLU_724297_0_0_1"/>